<dbReference type="EMBL" id="MLJW01000068">
    <property type="protein sequence ID" value="OIR03184.1"/>
    <property type="molecule type" value="Genomic_DNA"/>
</dbReference>
<comment type="caution">
    <text evidence="4">The sequence shown here is derived from an EMBL/GenBank/DDBJ whole genome shotgun (WGS) entry which is preliminary data.</text>
</comment>
<proteinExistence type="inferred from homology"/>
<dbReference type="PANTHER" id="PTHR30308">
    <property type="entry name" value="TMRNA-BINDING COMPONENT OF TRANS-TRANSLATION TAGGING COMPLEX"/>
    <property type="match status" value="1"/>
</dbReference>
<dbReference type="AlphaFoldDB" id="A0A1J5SGL0"/>
<dbReference type="GO" id="GO:0005829">
    <property type="term" value="C:cytosol"/>
    <property type="evidence" value="ECO:0007669"/>
    <property type="project" value="TreeGrafter"/>
</dbReference>
<dbReference type="SUPFAM" id="SSF74982">
    <property type="entry name" value="Small protein B (SmpB)"/>
    <property type="match status" value="1"/>
</dbReference>
<dbReference type="GO" id="GO:0003723">
    <property type="term" value="F:RNA binding"/>
    <property type="evidence" value="ECO:0007669"/>
    <property type="project" value="UniProtKB-KW"/>
</dbReference>
<dbReference type="Gene3D" id="2.40.280.10">
    <property type="match status" value="1"/>
</dbReference>
<dbReference type="NCBIfam" id="TIGR00086">
    <property type="entry name" value="smpB"/>
    <property type="match status" value="1"/>
</dbReference>
<name>A0A1J5SGL0_9ZZZZ</name>
<protein>
    <submittedName>
        <fullName evidence="4">SsrA-binding protein</fullName>
    </submittedName>
</protein>
<dbReference type="NCBIfam" id="NF003843">
    <property type="entry name" value="PRK05422.1"/>
    <property type="match status" value="1"/>
</dbReference>
<reference evidence="4" key="1">
    <citation type="submission" date="2016-10" db="EMBL/GenBank/DDBJ databases">
        <title>Sequence of Gallionella enrichment culture.</title>
        <authorList>
            <person name="Poehlein A."/>
            <person name="Muehling M."/>
            <person name="Daniel R."/>
        </authorList>
    </citation>
    <scope>NUCLEOTIDE SEQUENCE</scope>
</reference>
<feature type="region of interest" description="Disordered" evidence="3">
    <location>
        <begin position="120"/>
        <end position="149"/>
    </location>
</feature>
<evidence type="ECO:0000256" key="1">
    <source>
        <dbReference type="ARBA" id="ARBA00022490"/>
    </source>
</evidence>
<dbReference type="CDD" id="cd09294">
    <property type="entry name" value="SmpB"/>
    <property type="match status" value="1"/>
</dbReference>
<dbReference type="HAMAP" id="MF_00023">
    <property type="entry name" value="SmpB"/>
    <property type="match status" value="1"/>
</dbReference>
<dbReference type="InterPro" id="IPR020081">
    <property type="entry name" value="SsrA-bd_prot_CS"/>
</dbReference>
<dbReference type="InterPro" id="IPR023620">
    <property type="entry name" value="SmpB"/>
</dbReference>
<evidence type="ECO:0000256" key="2">
    <source>
        <dbReference type="ARBA" id="ARBA00022884"/>
    </source>
</evidence>
<gene>
    <name evidence="4" type="primary">smpB_5</name>
    <name evidence="4" type="ORF">GALL_147040</name>
</gene>
<keyword evidence="1" id="KW-0963">Cytoplasm</keyword>
<dbReference type="GO" id="GO:0070930">
    <property type="term" value="P:trans-translation-dependent protein tagging"/>
    <property type="evidence" value="ECO:0007669"/>
    <property type="project" value="TreeGrafter"/>
</dbReference>
<organism evidence="4">
    <name type="scientific">mine drainage metagenome</name>
    <dbReference type="NCBI Taxonomy" id="410659"/>
    <lineage>
        <taxon>unclassified sequences</taxon>
        <taxon>metagenomes</taxon>
        <taxon>ecological metagenomes</taxon>
    </lineage>
</organism>
<evidence type="ECO:0000256" key="3">
    <source>
        <dbReference type="SAM" id="MobiDB-lite"/>
    </source>
</evidence>
<dbReference type="PANTHER" id="PTHR30308:SF2">
    <property type="entry name" value="SSRA-BINDING PROTEIN"/>
    <property type="match status" value="1"/>
</dbReference>
<feature type="compositionally biased region" description="Basic and acidic residues" evidence="3">
    <location>
        <begin position="121"/>
        <end position="140"/>
    </location>
</feature>
<accession>A0A1J5SGL0</accession>
<sequence>MSIIQNKKAYHEYFIEEKHEAGIMLEGWEVKAIRAGRAQLKEAYVTIMDGALYLFGSHISPLLNASTHIHPDPVRTRKLLMHKHEIDKLIGKVQRAGYTIMPLDMHYKGSHVKLEIGLAKGKKEHDKRATEREKDSKREAAMAMKKERR</sequence>
<dbReference type="PROSITE" id="PS01317">
    <property type="entry name" value="SSRP"/>
    <property type="match status" value="1"/>
</dbReference>
<evidence type="ECO:0000313" key="4">
    <source>
        <dbReference type="EMBL" id="OIR03184.1"/>
    </source>
</evidence>
<dbReference type="Pfam" id="PF01668">
    <property type="entry name" value="SmpB"/>
    <property type="match status" value="1"/>
</dbReference>
<keyword evidence="2" id="KW-0694">RNA-binding</keyword>
<dbReference type="InterPro" id="IPR000037">
    <property type="entry name" value="SsrA-bd_prot"/>
</dbReference>